<accession>A0ABV7FD12</accession>
<dbReference type="NCBIfam" id="TIGR03499">
    <property type="entry name" value="FlhF"/>
    <property type="match status" value="1"/>
</dbReference>
<dbReference type="EMBL" id="JBHRTF010000003">
    <property type="protein sequence ID" value="MFC3115392.1"/>
    <property type="molecule type" value="Genomic_DNA"/>
</dbReference>
<evidence type="ECO:0000256" key="10">
    <source>
        <dbReference type="ARBA" id="ARBA00023136"/>
    </source>
</evidence>
<dbReference type="Proteomes" id="UP001595555">
    <property type="component" value="Unassembled WGS sequence"/>
</dbReference>
<keyword evidence="10" id="KW-0472">Membrane</keyword>
<keyword evidence="17" id="KW-0966">Cell projection</keyword>
<gene>
    <name evidence="17" type="primary">flhF</name>
    <name evidence="17" type="ORF">ACFODX_07470</name>
</gene>
<comment type="similarity">
    <text evidence="2">Belongs to the GTP-binding SRP family.</text>
</comment>
<dbReference type="Pfam" id="PF00448">
    <property type="entry name" value="SRP54"/>
    <property type="match status" value="1"/>
</dbReference>
<evidence type="ECO:0000256" key="7">
    <source>
        <dbReference type="ARBA" id="ARBA00022795"/>
    </source>
</evidence>
<reference evidence="18" key="1">
    <citation type="journal article" date="2019" name="Int. J. Syst. Evol. Microbiol.">
        <title>The Global Catalogue of Microorganisms (GCM) 10K type strain sequencing project: providing services to taxonomists for standard genome sequencing and annotation.</title>
        <authorList>
            <consortium name="The Broad Institute Genomics Platform"/>
            <consortium name="The Broad Institute Genome Sequencing Center for Infectious Disease"/>
            <person name="Wu L."/>
            <person name="Ma J."/>
        </authorList>
    </citation>
    <scope>NUCLEOTIDE SEQUENCE [LARGE SCALE GENOMIC DNA]</scope>
    <source>
        <strain evidence="18">KCTC 52237</strain>
    </source>
</reference>
<evidence type="ECO:0000313" key="17">
    <source>
        <dbReference type="EMBL" id="MFC3115392.1"/>
    </source>
</evidence>
<evidence type="ECO:0000256" key="11">
    <source>
        <dbReference type="ARBA" id="ARBA00023225"/>
    </source>
</evidence>
<evidence type="ECO:0000256" key="9">
    <source>
        <dbReference type="ARBA" id="ARBA00023134"/>
    </source>
</evidence>
<name>A0ABV7FD12_9GAMM</name>
<keyword evidence="11" id="KW-1006">Bacterial flagellum protein export</keyword>
<dbReference type="CDD" id="cd17873">
    <property type="entry name" value="FlhF"/>
    <property type="match status" value="1"/>
</dbReference>
<evidence type="ECO:0000256" key="13">
    <source>
        <dbReference type="NCBIfam" id="TIGR03499"/>
    </source>
</evidence>
<feature type="domain" description="SRP54-type proteins GTP-binding" evidence="16">
    <location>
        <begin position="327"/>
        <end position="518"/>
    </location>
</feature>
<comment type="caution">
    <text evidence="17">The sequence shown here is derived from an EMBL/GenBank/DDBJ whole genome shotgun (WGS) entry which is preliminary data.</text>
</comment>
<evidence type="ECO:0000256" key="4">
    <source>
        <dbReference type="ARBA" id="ARBA00022448"/>
    </source>
</evidence>
<comment type="function">
    <text evidence="12">Necessary for flagellar biosynthesis. May be involved in translocation of the flagellum.</text>
</comment>
<evidence type="ECO:0000259" key="15">
    <source>
        <dbReference type="SMART" id="SM00382"/>
    </source>
</evidence>
<evidence type="ECO:0000256" key="12">
    <source>
        <dbReference type="ARBA" id="ARBA00025337"/>
    </source>
</evidence>
<sequence length="529" mass="56850">MQVKRFVAADMRRALELVRQELGPDAIILSSNRIPEGVELLTTMGSDYELKQLQTRPFSEATFAPSEPLLSDGDLSPRVLERQPARKNVAPVISQIPDHPNAGKTGAQLADDIERAHQRMIAARKAEESAKEFLVGKNTVVNAGIPRHASAPAASPKKGMSAAERYPLVDPAPAPAAKTLTPDSLSFRDALLSNTRSVQDQKIDALLTGNHIANNTTKPTVAPVVSAPDVLDQNAQLSELQAEIADMRLLLEQQLDRLTGQQTIANDSPILASIARRLERLSLPKEVIAKVISACTKTKTLGEAWPDALANLAHQLPVNGRDIVDQGGIFAFVGPTGSGKTTTIGKLAARYVLQHGADKVAIITTDTYRIAAHDQLRSLARILRVPVRVVDEANPLDAVLRSLRHCLLVLIDTAGFRHGDPHLKAQLKALADQPQVKTYLVMSSNSQAQMLKASVHAYGAARLQGCVLTKLDETAGIGEALGVVMQSRLPIAYTTDGQDIPKNLEVARAHQLVARAVALLKTTTATAVS</sequence>
<dbReference type="RefSeq" id="WP_378117638.1">
    <property type="nucleotide sequence ID" value="NZ_JBHRTF010000003.1"/>
</dbReference>
<evidence type="ECO:0000256" key="8">
    <source>
        <dbReference type="ARBA" id="ARBA00022927"/>
    </source>
</evidence>
<dbReference type="Gene3D" id="3.40.50.300">
    <property type="entry name" value="P-loop containing nucleotide triphosphate hydrolases"/>
    <property type="match status" value="1"/>
</dbReference>
<comment type="subcellular location">
    <subcellularLocation>
        <location evidence="1">Cell membrane</location>
        <topology evidence="1">Peripheral membrane protein</topology>
        <orientation evidence="1">Cytoplasmic side</orientation>
    </subcellularLocation>
</comment>
<keyword evidence="18" id="KW-1185">Reference proteome</keyword>
<dbReference type="InterPro" id="IPR003593">
    <property type="entry name" value="AAA+_ATPase"/>
</dbReference>
<keyword evidence="8" id="KW-0653">Protein transport</keyword>
<dbReference type="PANTHER" id="PTHR43134">
    <property type="entry name" value="SIGNAL RECOGNITION PARTICLE RECEPTOR SUBUNIT ALPHA"/>
    <property type="match status" value="1"/>
</dbReference>
<proteinExistence type="inferred from homology"/>
<evidence type="ECO:0000256" key="14">
    <source>
        <dbReference type="SAM" id="Coils"/>
    </source>
</evidence>
<dbReference type="SMART" id="SM00962">
    <property type="entry name" value="SRP54"/>
    <property type="match status" value="1"/>
</dbReference>
<dbReference type="SMART" id="SM00382">
    <property type="entry name" value="AAA"/>
    <property type="match status" value="1"/>
</dbReference>
<dbReference type="InterPro" id="IPR000897">
    <property type="entry name" value="SRP54_GTPase_dom"/>
</dbReference>
<dbReference type="InterPro" id="IPR027417">
    <property type="entry name" value="P-loop_NTPase"/>
</dbReference>
<evidence type="ECO:0000256" key="1">
    <source>
        <dbReference type="ARBA" id="ARBA00004413"/>
    </source>
</evidence>
<dbReference type="PANTHER" id="PTHR43134:SF3">
    <property type="entry name" value="FLAGELLAR BIOSYNTHESIS PROTEIN FLHF"/>
    <property type="match status" value="1"/>
</dbReference>
<keyword evidence="14" id="KW-0175">Coiled coil</keyword>
<keyword evidence="4" id="KW-0813">Transport</keyword>
<feature type="coiled-coil region" evidence="14">
    <location>
        <begin position="230"/>
        <end position="257"/>
    </location>
</feature>
<protein>
    <recommendedName>
        <fullName evidence="3 13">Flagellar biosynthesis protein FlhF</fullName>
    </recommendedName>
</protein>
<dbReference type="SUPFAM" id="SSF52540">
    <property type="entry name" value="P-loop containing nucleoside triphosphate hydrolases"/>
    <property type="match status" value="1"/>
</dbReference>
<keyword evidence="5" id="KW-1003">Cell membrane</keyword>
<evidence type="ECO:0000256" key="2">
    <source>
        <dbReference type="ARBA" id="ARBA00008531"/>
    </source>
</evidence>
<feature type="domain" description="AAA+ ATPase" evidence="15">
    <location>
        <begin position="326"/>
        <end position="469"/>
    </location>
</feature>
<evidence type="ECO:0000256" key="3">
    <source>
        <dbReference type="ARBA" id="ARBA00014919"/>
    </source>
</evidence>
<keyword evidence="17" id="KW-0969">Cilium</keyword>
<keyword evidence="9" id="KW-0342">GTP-binding</keyword>
<evidence type="ECO:0000259" key="16">
    <source>
        <dbReference type="SMART" id="SM00962"/>
    </source>
</evidence>
<keyword evidence="6" id="KW-0547">Nucleotide-binding</keyword>
<evidence type="ECO:0000256" key="5">
    <source>
        <dbReference type="ARBA" id="ARBA00022475"/>
    </source>
</evidence>
<keyword evidence="7" id="KW-1005">Bacterial flagellum biogenesis</keyword>
<dbReference type="InterPro" id="IPR020006">
    <property type="entry name" value="FlhF"/>
</dbReference>
<evidence type="ECO:0000313" key="18">
    <source>
        <dbReference type="Proteomes" id="UP001595555"/>
    </source>
</evidence>
<dbReference type="InterPro" id="IPR047040">
    <property type="entry name" value="FlhF__GTPase_dom"/>
</dbReference>
<evidence type="ECO:0000256" key="6">
    <source>
        <dbReference type="ARBA" id="ARBA00022741"/>
    </source>
</evidence>
<organism evidence="17 18">
    <name type="scientific">Cellvibrio fontiphilus</name>
    <dbReference type="NCBI Taxonomy" id="1815559"/>
    <lineage>
        <taxon>Bacteria</taxon>
        <taxon>Pseudomonadati</taxon>
        <taxon>Pseudomonadota</taxon>
        <taxon>Gammaproteobacteria</taxon>
        <taxon>Cellvibrionales</taxon>
        <taxon>Cellvibrionaceae</taxon>
        <taxon>Cellvibrio</taxon>
    </lineage>
</organism>
<keyword evidence="17" id="KW-0282">Flagellum</keyword>